<gene>
    <name evidence="1" type="ORF">MNODULE_00900</name>
</gene>
<keyword evidence="2" id="KW-1185">Reference proteome</keyword>
<comment type="caution">
    <text evidence="1">The sequence shown here is derived from an EMBL/GenBank/DDBJ whole genome shotgun (WGS) entry which is preliminary data.</text>
</comment>
<proteinExistence type="predicted"/>
<reference evidence="1 2" key="1">
    <citation type="journal article" date="2020" name="Nature">
        <title>Bacterial chemolithoautotrophy via manganese oxidation.</title>
        <authorList>
            <person name="Yu H."/>
            <person name="Leadbetter J.R."/>
        </authorList>
    </citation>
    <scope>NUCLEOTIDE SEQUENCE [LARGE SCALE GENOMIC DNA]</scope>
    <source>
        <strain evidence="1 2">Mn-1</strain>
    </source>
</reference>
<evidence type="ECO:0000313" key="1">
    <source>
        <dbReference type="EMBL" id="NKE69310.1"/>
    </source>
</evidence>
<dbReference type="Proteomes" id="UP000534783">
    <property type="component" value="Unassembled WGS sequence"/>
</dbReference>
<protein>
    <submittedName>
        <fullName evidence="1">(2Fe-2S) ferredoxin domain-containing protein</fullName>
    </submittedName>
</protein>
<dbReference type="Gene3D" id="3.40.30.10">
    <property type="entry name" value="Glutaredoxin"/>
    <property type="match status" value="1"/>
</dbReference>
<accession>A0A7X6I9E8</accession>
<sequence length="95" mass="10867">MFHHLFVCTGPTCSQQGAEETLQILQQKLEEHHLRKNVRVTLCRCLGQCGNGPNMVIYPEGTWYGHMEEKEVGRLVKEHLIEGKVLSRLVQIPVD</sequence>
<dbReference type="PANTHER" id="PTHR47682">
    <property type="entry name" value="TETRATRICOPEPTIDE REPEAT (TPR)-CONTAINING PROTEIN"/>
    <property type="match status" value="1"/>
</dbReference>
<dbReference type="SUPFAM" id="SSF52833">
    <property type="entry name" value="Thioredoxin-like"/>
    <property type="match status" value="1"/>
</dbReference>
<organism evidence="1 2">
    <name type="scientific">Candidatus Manganitrophus noduliformans</name>
    <dbReference type="NCBI Taxonomy" id="2606439"/>
    <lineage>
        <taxon>Bacteria</taxon>
        <taxon>Pseudomonadati</taxon>
        <taxon>Nitrospirota</taxon>
        <taxon>Nitrospiria</taxon>
        <taxon>Candidatus Troglogloeales</taxon>
        <taxon>Candidatus Manganitrophaceae</taxon>
        <taxon>Candidatus Manganitrophus</taxon>
    </lineage>
</organism>
<dbReference type="AlphaFoldDB" id="A0A7X6I9E8"/>
<dbReference type="EMBL" id="VTOW01000001">
    <property type="protein sequence ID" value="NKE69310.1"/>
    <property type="molecule type" value="Genomic_DNA"/>
</dbReference>
<evidence type="ECO:0000313" key="2">
    <source>
        <dbReference type="Proteomes" id="UP000534783"/>
    </source>
</evidence>
<dbReference type="CDD" id="cd02980">
    <property type="entry name" value="TRX_Fd_family"/>
    <property type="match status" value="1"/>
</dbReference>
<dbReference type="InterPro" id="IPR036249">
    <property type="entry name" value="Thioredoxin-like_sf"/>
</dbReference>
<dbReference type="RefSeq" id="WP_168057622.1">
    <property type="nucleotide sequence ID" value="NZ_VTOW01000001.1"/>
</dbReference>
<name>A0A7X6I9E8_9BACT</name>
<dbReference type="PANTHER" id="PTHR47682:SF1">
    <property type="entry name" value="TETRATRICOPEPTIDE REPEAT (TPR)-CONTAINING PROTEIN"/>
    <property type="match status" value="1"/>
</dbReference>
<dbReference type="Pfam" id="PF01257">
    <property type="entry name" value="2Fe-2S_thioredx"/>
    <property type="match status" value="1"/>
</dbReference>